<dbReference type="PANTHER" id="PTHR47989">
    <property type="entry name" value="OS01G0750732 PROTEIN"/>
    <property type="match status" value="1"/>
</dbReference>
<dbReference type="GO" id="GO:0004674">
    <property type="term" value="F:protein serine/threonine kinase activity"/>
    <property type="evidence" value="ECO:0007669"/>
    <property type="project" value="UniProtKB-KW"/>
</dbReference>
<dbReference type="PANTHER" id="PTHR47989:SF40">
    <property type="entry name" value="RECEPTOR-LIKE SERINE_THREONINE-PROTEIN KINASE ALE2"/>
    <property type="match status" value="1"/>
</dbReference>
<feature type="signal peptide" evidence="7">
    <location>
        <begin position="1"/>
        <end position="22"/>
    </location>
</feature>
<feature type="binding site" evidence="4">
    <location>
        <position position="370"/>
    </location>
    <ligand>
        <name>ATP</name>
        <dbReference type="ChEBI" id="CHEBI:30616"/>
    </ligand>
</feature>
<dbReference type="KEGG" id="qsa:O6P43_006822"/>
<dbReference type="InterPro" id="IPR001245">
    <property type="entry name" value="Ser-Thr/Tyr_kinase_cat_dom"/>
</dbReference>
<name>A0AAD7Q949_QUISA</name>
<evidence type="ECO:0000313" key="10">
    <source>
        <dbReference type="Proteomes" id="UP001163823"/>
    </source>
</evidence>
<evidence type="ECO:0000313" key="9">
    <source>
        <dbReference type="EMBL" id="KAJ7977145.1"/>
    </source>
</evidence>
<dbReference type="Pfam" id="PF23180">
    <property type="entry name" value="ALE2_N"/>
    <property type="match status" value="1"/>
</dbReference>
<evidence type="ECO:0000256" key="7">
    <source>
        <dbReference type="SAM" id="SignalP"/>
    </source>
</evidence>
<comment type="caution">
    <text evidence="9">The sequence shown here is derived from an EMBL/GenBank/DDBJ whole genome shotgun (WGS) entry which is preliminary data.</text>
</comment>
<dbReference type="InterPro" id="IPR017441">
    <property type="entry name" value="Protein_kinase_ATP_BS"/>
</dbReference>
<gene>
    <name evidence="9" type="ORF">O6P43_006822</name>
</gene>
<evidence type="ECO:0000256" key="5">
    <source>
        <dbReference type="SAM" id="MobiDB-lite"/>
    </source>
</evidence>
<reference evidence="9" key="1">
    <citation type="journal article" date="2023" name="Science">
        <title>Elucidation of the pathway for biosynthesis of saponin adjuvants from the soapbark tree.</title>
        <authorList>
            <person name="Reed J."/>
            <person name="Orme A."/>
            <person name="El-Demerdash A."/>
            <person name="Owen C."/>
            <person name="Martin L.B.B."/>
            <person name="Misra R.C."/>
            <person name="Kikuchi S."/>
            <person name="Rejzek M."/>
            <person name="Martin A.C."/>
            <person name="Harkess A."/>
            <person name="Leebens-Mack J."/>
            <person name="Louveau T."/>
            <person name="Stephenson M.J."/>
            <person name="Osbourn A."/>
        </authorList>
    </citation>
    <scope>NUCLEOTIDE SEQUENCE</scope>
    <source>
        <tissue evidence="9">Leaf</tissue>
    </source>
</reference>
<evidence type="ECO:0000259" key="8">
    <source>
        <dbReference type="PROSITE" id="PS50011"/>
    </source>
</evidence>
<protein>
    <submittedName>
        <fullName evidence="9">Kinase family protein</fullName>
    </submittedName>
</protein>
<dbReference type="PROSITE" id="PS00107">
    <property type="entry name" value="PROTEIN_KINASE_ATP"/>
    <property type="match status" value="1"/>
</dbReference>
<feature type="region of interest" description="Disordered" evidence="5">
    <location>
        <begin position="43"/>
        <end position="72"/>
    </location>
</feature>
<dbReference type="Gene3D" id="3.30.200.20">
    <property type="entry name" value="Phosphorylase Kinase, domain 1"/>
    <property type="match status" value="1"/>
</dbReference>
<dbReference type="EMBL" id="JARAOO010000003">
    <property type="protein sequence ID" value="KAJ7977145.1"/>
    <property type="molecule type" value="Genomic_DNA"/>
</dbReference>
<feature type="transmembrane region" description="Helical" evidence="6">
    <location>
        <begin position="252"/>
        <end position="274"/>
    </location>
</feature>
<keyword evidence="2 4" id="KW-0547">Nucleotide-binding</keyword>
<evidence type="ECO:0000256" key="4">
    <source>
        <dbReference type="PROSITE-ProRule" id="PRU10141"/>
    </source>
</evidence>
<organism evidence="9 10">
    <name type="scientific">Quillaja saponaria</name>
    <name type="common">Soap bark tree</name>
    <dbReference type="NCBI Taxonomy" id="32244"/>
    <lineage>
        <taxon>Eukaryota</taxon>
        <taxon>Viridiplantae</taxon>
        <taxon>Streptophyta</taxon>
        <taxon>Embryophyta</taxon>
        <taxon>Tracheophyta</taxon>
        <taxon>Spermatophyta</taxon>
        <taxon>Magnoliopsida</taxon>
        <taxon>eudicotyledons</taxon>
        <taxon>Gunneridae</taxon>
        <taxon>Pentapetalae</taxon>
        <taxon>rosids</taxon>
        <taxon>fabids</taxon>
        <taxon>Fabales</taxon>
        <taxon>Quillajaceae</taxon>
        <taxon>Quillaja</taxon>
    </lineage>
</organism>
<dbReference type="InterPro" id="IPR011009">
    <property type="entry name" value="Kinase-like_dom_sf"/>
</dbReference>
<evidence type="ECO:0000256" key="1">
    <source>
        <dbReference type="ARBA" id="ARBA00022527"/>
    </source>
</evidence>
<accession>A0AAD7Q949</accession>
<keyword evidence="6" id="KW-0812">Transmembrane</keyword>
<dbReference type="Pfam" id="PF07714">
    <property type="entry name" value="PK_Tyr_Ser-Thr"/>
    <property type="match status" value="1"/>
</dbReference>
<evidence type="ECO:0000256" key="2">
    <source>
        <dbReference type="ARBA" id="ARBA00022741"/>
    </source>
</evidence>
<dbReference type="AlphaFoldDB" id="A0AAD7Q949"/>
<keyword evidence="1" id="KW-0723">Serine/threonine-protein kinase</keyword>
<dbReference type="InterPro" id="IPR000719">
    <property type="entry name" value="Prot_kinase_dom"/>
</dbReference>
<keyword evidence="6" id="KW-0472">Membrane</keyword>
<feature type="chain" id="PRO_5042273862" evidence="7">
    <location>
        <begin position="23"/>
        <end position="415"/>
    </location>
</feature>
<keyword evidence="3 4" id="KW-0067">ATP-binding</keyword>
<sequence length="415" mass="44880">MPTLVLFLLPFVNLFLACSVRSISIGVSFASSKPAKMFPIKPSLGPSTAPAPSPNQDLSITPSPRHRHRRHHHNVRAVAVAPSPSKDQGCNQICVEPLSATPFGSPCGCVFPMKVRLLLDVAPYTIFPVLSELEIEVASGTYLAQSQVKIMGASADSQNQGRTVVDINLVPLGEKFDYTTALLIYERFRHKKIPLNRSTFGDYEVVYITYPGLPSSPPYGGSIGSGPSGNVGSLPISATFVNKNQKMNLRTIVIVALSAFVLLLVLIGSFSIFLKWRKVRRPSNAVGPAFSSSMNKRPRSGSIMSSSIASSTSVSLMSSVPTCIISVKTFSISEIEKATDKFSSKRVLGEGGFGRVYHGSMEDGSEVAVKLLTRDNQNGDREFIAEVEMLSRLHHRNLVKLIGICIEGLDTLLGV</sequence>
<dbReference type="PROSITE" id="PS50011">
    <property type="entry name" value="PROTEIN_KINASE_DOM"/>
    <property type="match status" value="1"/>
</dbReference>
<keyword evidence="7" id="KW-0732">Signal</keyword>
<keyword evidence="10" id="KW-1185">Reference proteome</keyword>
<dbReference type="FunFam" id="3.30.200.20:FF:000146">
    <property type="entry name" value="receptor-like serine/threonine-protein kinase ALE2"/>
    <property type="match status" value="1"/>
</dbReference>
<dbReference type="GO" id="GO:0005524">
    <property type="term" value="F:ATP binding"/>
    <property type="evidence" value="ECO:0007669"/>
    <property type="project" value="UniProtKB-UniRule"/>
</dbReference>
<dbReference type="InterPro" id="IPR057597">
    <property type="entry name" value="ALE2_N"/>
</dbReference>
<evidence type="ECO:0000256" key="6">
    <source>
        <dbReference type="SAM" id="Phobius"/>
    </source>
</evidence>
<dbReference type="SUPFAM" id="SSF56112">
    <property type="entry name" value="Protein kinase-like (PK-like)"/>
    <property type="match status" value="1"/>
</dbReference>
<feature type="domain" description="Protein kinase" evidence="8">
    <location>
        <begin position="342"/>
        <end position="415"/>
    </location>
</feature>
<evidence type="ECO:0000256" key="3">
    <source>
        <dbReference type="ARBA" id="ARBA00022840"/>
    </source>
</evidence>
<dbReference type="Proteomes" id="UP001163823">
    <property type="component" value="Chromosome 3"/>
</dbReference>
<keyword evidence="6" id="KW-1133">Transmembrane helix</keyword>
<keyword evidence="9" id="KW-0808">Transferase</keyword>
<keyword evidence="9" id="KW-0418">Kinase</keyword>
<proteinExistence type="predicted"/>